<organism evidence="2 3">
    <name type="scientific">Datura stramonium</name>
    <name type="common">Jimsonweed</name>
    <name type="synonym">Common thornapple</name>
    <dbReference type="NCBI Taxonomy" id="4076"/>
    <lineage>
        <taxon>Eukaryota</taxon>
        <taxon>Viridiplantae</taxon>
        <taxon>Streptophyta</taxon>
        <taxon>Embryophyta</taxon>
        <taxon>Tracheophyta</taxon>
        <taxon>Spermatophyta</taxon>
        <taxon>Magnoliopsida</taxon>
        <taxon>eudicotyledons</taxon>
        <taxon>Gunneridae</taxon>
        <taxon>Pentapetalae</taxon>
        <taxon>asterids</taxon>
        <taxon>lamiids</taxon>
        <taxon>Solanales</taxon>
        <taxon>Solanaceae</taxon>
        <taxon>Solanoideae</taxon>
        <taxon>Datureae</taxon>
        <taxon>Datura</taxon>
    </lineage>
</organism>
<comment type="caution">
    <text evidence="2">The sequence shown here is derived from an EMBL/GenBank/DDBJ whole genome shotgun (WGS) entry which is preliminary data.</text>
</comment>
<gene>
    <name evidence="2" type="ORF">HAX54_041144</name>
</gene>
<dbReference type="InterPro" id="IPR013187">
    <property type="entry name" value="F-box-assoc_dom_typ3"/>
</dbReference>
<dbReference type="PANTHER" id="PTHR31111">
    <property type="entry name" value="BNAA05G37150D PROTEIN-RELATED"/>
    <property type="match status" value="1"/>
</dbReference>
<evidence type="ECO:0000313" key="2">
    <source>
        <dbReference type="EMBL" id="MCE0482393.1"/>
    </source>
</evidence>
<dbReference type="PANTHER" id="PTHR31111:SF138">
    <property type="entry name" value="F-BOX ASSOCIATED DOMAIN-CONTAINING PROTEIN"/>
    <property type="match status" value="1"/>
</dbReference>
<name>A0ABS8VST8_DATST</name>
<keyword evidence="3" id="KW-1185">Reference proteome</keyword>
<accession>A0ABS8VST8</accession>
<proteinExistence type="predicted"/>
<feature type="domain" description="F-box associated beta-propeller type 3" evidence="1">
    <location>
        <begin position="63"/>
        <end position="244"/>
    </location>
</feature>
<evidence type="ECO:0000313" key="3">
    <source>
        <dbReference type="Proteomes" id="UP000823775"/>
    </source>
</evidence>
<sequence length="261" mass="29491">MVLPEGMIIEILLRLPLTHLFRCNSNSLFQGSVSITTMVIIRIPLLRRRLLSNSWGECESAEIRFTQVINGLFCIYTPAGGRTLCNCYTSETRKIPLPKFLRQTNKIRFYLEFDPVGGNYKLLSLGCLSINYDLVIYQEILTLGGINNHQVIIGSWIKMRPTDFLPDIDVMCKPSICINGILYWLLECMDNKQKILAFNFLLGCFYDVSLPAQILVAADFDQLKDLSTTKIVNFMGSLAVGCLENVGADSVTSSRILNLWE</sequence>
<dbReference type="NCBIfam" id="TIGR01640">
    <property type="entry name" value="F_box_assoc_1"/>
    <property type="match status" value="1"/>
</dbReference>
<dbReference type="EMBL" id="JACEIK010005902">
    <property type="protein sequence ID" value="MCE0482393.1"/>
    <property type="molecule type" value="Genomic_DNA"/>
</dbReference>
<reference evidence="2 3" key="1">
    <citation type="journal article" date="2021" name="BMC Genomics">
        <title>Datura genome reveals duplications of psychoactive alkaloid biosynthetic genes and high mutation rate following tissue culture.</title>
        <authorList>
            <person name="Rajewski A."/>
            <person name="Carter-House D."/>
            <person name="Stajich J."/>
            <person name="Litt A."/>
        </authorList>
    </citation>
    <scope>NUCLEOTIDE SEQUENCE [LARGE SCALE GENOMIC DNA]</scope>
    <source>
        <strain evidence="2">AR-01</strain>
    </source>
</reference>
<dbReference type="InterPro" id="IPR017451">
    <property type="entry name" value="F-box-assoc_interact_dom"/>
</dbReference>
<dbReference type="Pfam" id="PF08268">
    <property type="entry name" value="FBA_3"/>
    <property type="match status" value="1"/>
</dbReference>
<protein>
    <recommendedName>
        <fullName evidence="1">F-box associated beta-propeller type 3 domain-containing protein</fullName>
    </recommendedName>
</protein>
<evidence type="ECO:0000259" key="1">
    <source>
        <dbReference type="Pfam" id="PF08268"/>
    </source>
</evidence>
<dbReference type="Proteomes" id="UP000823775">
    <property type="component" value="Unassembled WGS sequence"/>
</dbReference>